<evidence type="ECO:0000256" key="3">
    <source>
        <dbReference type="ARBA" id="ARBA00022723"/>
    </source>
</evidence>
<gene>
    <name evidence="10" type="ORF">HYPSUDRAFT_42034</name>
</gene>
<protein>
    <recommendedName>
        <fullName evidence="12">Cytochrome P450</fullName>
    </recommendedName>
</protein>
<evidence type="ECO:0000256" key="4">
    <source>
        <dbReference type="ARBA" id="ARBA00023002"/>
    </source>
</evidence>
<dbReference type="InterPro" id="IPR002401">
    <property type="entry name" value="Cyt_P450_E_grp-I"/>
</dbReference>
<dbReference type="GO" id="GO:0016705">
    <property type="term" value="F:oxidoreductase activity, acting on paired donors, with incorporation or reduction of molecular oxygen"/>
    <property type="evidence" value="ECO:0007669"/>
    <property type="project" value="InterPro"/>
</dbReference>
<dbReference type="Pfam" id="PF00067">
    <property type="entry name" value="p450"/>
    <property type="match status" value="1"/>
</dbReference>
<evidence type="ECO:0000313" key="11">
    <source>
        <dbReference type="Proteomes" id="UP000054270"/>
    </source>
</evidence>
<dbReference type="InterPro" id="IPR001128">
    <property type="entry name" value="Cyt_P450"/>
</dbReference>
<feature type="transmembrane region" description="Helical" evidence="9">
    <location>
        <begin position="24"/>
        <end position="43"/>
    </location>
</feature>
<keyword evidence="4 8" id="KW-0560">Oxidoreductase</keyword>
<keyword evidence="9" id="KW-1133">Transmembrane helix</keyword>
<dbReference type="InterPro" id="IPR050196">
    <property type="entry name" value="Cytochrome_P450_Monoox"/>
</dbReference>
<dbReference type="EMBL" id="KN817558">
    <property type="protein sequence ID" value="KJA21395.1"/>
    <property type="molecule type" value="Genomic_DNA"/>
</dbReference>
<evidence type="ECO:0000256" key="8">
    <source>
        <dbReference type="RuleBase" id="RU000461"/>
    </source>
</evidence>
<keyword evidence="9" id="KW-0812">Transmembrane</keyword>
<keyword evidence="5 7" id="KW-0408">Iron</keyword>
<dbReference type="SUPFAM" id="SSF48264">
    <property type="entry name" value="Cytochrome P450"/>
    <property type="match status" value="1"/>
</dbReference>
<dbReference type="PANTHER" id="PTHR24291:SF50">
    <property type="entry name" value="BIFUNCTIONAL ALBAFLAVENONE MONOOXYGENASE_TERPENE SYNTHASE"/>
    <property type="match status" value="1"/>
</dbReference>
<evidence type="ECO:0000256" key="2">
    <source>
        <dbReference type="ARBA" id="ARBA00022617"/>
    </source>
</evidence>
<sequence>MSATVSAYLNIYQIFPVESTRTNILGVLIALASISIVFQALWYRRALQAVNYIPGLRVPFHPFSGPGAVIPTTWWNPGLSFMWKWRRSMYAYYGCDTISLVPFFVGPATLYTSNLDVVRQVIGSSGGKKFHKSKASLTGQIVLRWGMNIFVANTHVWRKHRRIMGPAFTSILYEVVWAETLKTYREMVAEEGWSTQDRISIPAVQSLTFKLALLIIGKCGFGFQFSWAEPARTADGRMAVQEALRISADSFKVSLFVPWWIKILPFKRFKEVAEATTELLAFMQTQVAERKADIRARGSAGNDAFSMLVKASENEEVKYRMDDSEIIGNVFIMLFAGHETTARSLSATIGFLALYDDLQEEIYQQIMSVVGQERDPVYQDYIKLNKVLAAFLETLRIFPPAYFMVREAFEDTVLRVPTGEEGATAVPVPKGTVVIVDMIGIQYNPRYFDDPEEYRPSRWYEVAHEPEAFYAFSNGPRQCIGHKFATTEAVCFLTMLLKDYKMEPVMKKGETKEQWKKRVLSAKLGLTLGVEDVPVDFVRRKNI</sequence>
<dbReference type="AlphaFoldDB" id="A0A0D2PNB7"/>
<dbReference type="PANTHER" id="PTHR24291">
    <property type="entry name" value="CYTOCHROME P450 FAMILY 4"/>
    <property type="match status" value="1"/>
</dbReference>
<evidence type="ECO:0000256" key="1">
    <source>
        <dbReference type="ARBA" id="ARBA00010617"/>
    </source>
</evidence>
<proteinExistence type="inferred from homology"/>
<dbReference type="PROSITE" id="PS00086">
    <property type="entry name" value="CYTOCHROME_P450"/>
    <property type="match status" value="1"/>
</dbReference>
<accession>A0A0D2PNB7</accession>
<comment type="similarity">
    <text evidence="1 8">Belongs to the cytochrome P450 family.</text>
</comment>
<keyword evidence="6 8" id="KW-0503">Monooxygenase</keyword>
<name>A0A0D2PNB7_HYPSF</name>
<dbReference type="Proteomes" id="UP000054270">
    <property type="component" value="Unassembled WGS sequence"/>
</dbReference>
<feature type="transmembrane region" description="Helical" evidence="9">
    <location>
        <begin position="90"/>
        <end position="111"/>
    </location>
</feature>
<evidence type="ECO:0000313" key="10">
    <source>
        <dbReference type="EMBL" id="KJA21395.1"/>
    </source>
</evidence>
<evidence type="ECO:0000256" key="9">
    <source>
        <dbReference type="SAM" id="Phobius"/>
    </source>
</evidence>
<dbReference type="PRINTS" id="PR00385">
    <property type="entry name" value="P450"/>
</dbReference>
<keyword evidence="2 7" id="KW-0349">Heme</keyword>
<keyword evidence="11" id="KW-1185">Reference proteome</keyword>
<dbReference type="PRINTS" id="PR00463">
    <property type="entry name" value="EP450I"/>
</dbReference>
<dbReference type="STRING" id="945553.A0A0D2PNB7"/>
<comment type="cofactor">
    <cofactor evidence="7">
        <name>heme</name>
        <dbReference type="ChEBI" id="CHEBI:30413"/>
    </cofactor>
</comment>
<dbReference type="OrthoDB" id="1470350at2759"/>
<dbReference type="Gene3D" id="1.10.630.10">
    <property type="entry name" value="Cytochrome P450"/>
    <property type="match status" value="1"/>
</dbReference>
<dbReference type="InterPro" id="IPR036396">
    <property type="entry name" value="Cyt_P450_sf"/>
</dbReference>
<dbReference type="GO" id="GO:0004497">
    <property type="term" value="F:monooxygenase activity"/>
    <property type="evidence" value="ECO:0007669"/>
    <property type="project" value="UniProtKB-KW"/>
</dbReference>
<dbReference type="InterPro" id="IPR017972">
    <property type="entry name" value="Cyt_P450_CS"/>
</dbReference>
<feature type="binding site" description="axial binding residue" evidence="7">
    <location>
        <position position="479"/>
    </location>
    <ligand>
        <name>heme</name>
        <dbReference type="ChEBI" id="CHEBI:30413"/>
    </ligand>
    <ligandPart>
        <name>Fe</name>
        <dbReference type="ChEBI" id="CHEBI:18248"/>
    </ligandPart>
</feature>
<evidence type="ECO:0008006" key="12">
    <source>
        <dbReference type="Google" id="ProtNLM"/>
    </source>
</evidence>
<keyword evidence="3 7" id="KW-0479">Metal-binding</keyword>
<reference evidence="11" key="1">
    <citation type="submission" date="2014-04" db="EMBL/GenBank/DDBJ databases">
        <title>Evolutionary Origins and Diversification of the Mycorrhizal Mutualists.</title>
        <authorList>
            <consortium name="DOE Joint Genome Institute"/>
            <consortium name="Mycorrhizal Genomics Consortium"/>
            <person name="Kohler A."/>
            <person name="Kuo A."/>
            <person name="Nagy L.G."/>
            <person name="Floudas D."/>
            <person name="Copeland A."/>
            <person name="Barry K.W."/>
            <person name="Cichocki N."/>
            <person name="Veneault-Fourrey C."/>
            <person name="LaButti K."/>
            <person name="Lindquist E.A."/>
            <person name="Lipzen A."/>
            <person name="Lundell T."/>
            <person name="Morin E."/>
            <person name="Murat C."/>
            <person name="Riley R."/>
            <person name="Ohm R."/>
            <person name="Sun H."/>
            <person name="Tunlid A."/>
            <person name="Henrissat B."/>
            <person name="Grigoriev I.V."/>
            <person name="Hibbett D.S."/>
            <person name="Martin F."/>
        </authorList>
    </citation>
    <scope>NUCLEOTIDE SEQUENCE [LARGE SCALE GENOMIC DNA]</scope>
    <source>
        <strain evidence="11">FD-334 SS-4</strain>
    </source>
</reference>
<evidence type="ECO:0000256" key="6">
    <source>
        <dbReference type="ARBA" id="ARBA00023033"/>
    </source>
</evidence>
<organism evidence="10 11">
    <name type="scientific">Hypholoma sublateritium (strain FD-334 SS-4)</name>
    <dbReference type="NCBI Taxonomy" id="945553"/>
    <lineage>
        <taxon>Eukaryota</taxon>
        <taxon>Fungi</taxon>
        <taxon>Dikarya</taxon>
        <taxon>Basidiomycota</taxon>
        <taxon>Agaricomycotina</taxon>
        <taxon>Agaricomycetes</taxon>
        <taxon>Agaricomycetidae</taxon>
        <taxon>Agaricales</taxon>
        <taxon>Agaricineae</taxon>
        <taxon>Strophariaceae</taxon>
        <taxon>Hypholoma</taxon>
    </lineage>
</organism>
<evidence type="ECO:0000256" key="7">
    <source>
        <dbReference type="PIRSR" id="PIRSR602401-1"/>
    </source>
</evidence>
<evidence type="ECO:0000256" key="5">
    <source>
        <dbReference type="ARBA" id="ARBA00023004"/>
    </source>
</evidence>
<keyword evidence="9" id="KW-0472">Membrane</keyword>
<dbReference type="OMA" id="HEMATCE"/>
<dbReference type="GO" id="GO:0020037">
    <property type="term" value="F:heme binding"/>
    <property type="evidence" value="ECO:0007669"/>
    <property type="project" value="InterPro"/>
</dbReference>
<dbReference type="GO" id="GO:0005506">
    <property type="term" value="F:iron ion binding"/>
    <property type="evidence" value="ECO:0007669"/>
    <property type="project" value="InterPro"/>
</dbReference>